<dbReference type="EMBL" id="JBHUHQ010000016">
    <property type="protein sequence ID" value="MFD2045177.1"/>
    <property type="molecule type" value="Genomic_DNA"/>
</dbReference>
<dbReference type="Gene3D" id="1.10.10.10">
    <property type="entry name" value="Winged helix-like DNA-binding domain superfamily/Winged helix DNA-binding domain"/>
    <property type="match status" value="1"/>
</dbReference>
<comment type="caution">
    <text evidence="9">The sequence shown here is derived from an EMBL/GenBank/DDBJ whole genome shotgun (WGS) entry which is preliminary data.</text>
</comment>
<evidence type="ECO:0000313" key="9">
    <source>
        <dbReference type="EMBL" id="MFD2045177.1"/>
    </source>
</evidence>
<keyword evidence="10" id="KW-1185">Reference proteome</keyword>
<dbReference type="RefSeq" id="WP_377557797.1">
    <property type="nucleotide sequence ID" value="NZ_JBHUHQ010000016.1"/>
</dbReference>
<evidence type="ECO:0000256" key="5">
    <source>
        <dbReference type="ARBA" id="ARBA00023163"/>
    </source>
</evidence>
<dbReference type="SUPFAM" id="SSF88946">
    <property type="entry name" value="Sigma2 domain of RNA polymerase sigma factors"/>
    <property type="match status" value="1"/>
</dbReference>
<comment type="similarity">
    <text evidence="1 6">Belongs to the sigma-70 factor family. ECF subfamily.</text>
</comment>
<evidence type="ECO:0000256" key="1">
    <source>
        <dbReference type="ARBA" id="ARBA00010641"/>
    </source>
</evidence>
<evidence type="ECO:0000256" key="4">
    <source>
        <dbReference type="ARBA" id="ARBA00023125"/>
    </source>
</evidence>
<reference evidence="10" key="1">
    <citation type="journal article" date="2019" name="Int. J. Syst. Evol. Microbiol.">
        <title>The Global Catalogue of Microorganisms (GCM) 10K type strain sequencing project: providing services to taxonomists for standard genome sequencing and annotation.</title>
        <authorList>
            <consortium name="The Broad Institute Genomics Platform"/>
            <consortium name="The Broad Institute Genome Sequencing Center for Infectious Disease"/>
            <person name="Wu L."/>
            <person name="Ma J."/>
        </authorList>
    </citation>
    <scope>NUCLEOTIDE SEQUENCE [LARGE SCALE GENOMIC DNA]</scope>
    <source>
        <strain evidence="10">R28</strain>
    </source>
</reference>
<evidence type="ECO:0000259" key="7">
    <source>
        <dbReference type="Pfam" id="PF04542"/>
    </source>
</evidence>
<dbReference type="CDD" id="cd06171">
    <property type="entry name" value="Sigma70_r4"/>
    <property type="match status" value="1"/>
</dbReference>
<keyword evidence="4 6" id="KW-0238">DNA-binding</keyword>
<accession>A0ABW4W3N8</accession>
<evidence type="ECO:0000313" key="10">
    <source>
        <dbReference type="Proteomes" id="UP001597383"/>
    </source>
</evidence>
<dbReference type="PROSITE" id="PS01063">
    <property type="entry name" value="SIGMA70_ECF"/>
    <property type="match status" value="1"/>
</dbReference>
<dbReference type="InterPro" id="IPR013324">
    <property type="entry name" value="RNA_pol_sigma_r3/r4-like"/>
</dbReference>
<dbReference type="SUPFAM" id="SSF88659">
    <property type="entry name" value="Sigma3 and sigma4 domains of RNA polymerase sigma factors"/>
    <property type="match status" value="1"/>
</dbReference>
<dbReference type="InterPro" id="IPR013325">
    <property type="entry name" value="RNA_pol_sigma_r2"/>
</dbReference>
<dbReference type="Pfam" id="PF08281">
    <property type="entry name" value="Sigma70_r4_2"/>
    <property type="match status" value="1"/>
</dbReference>
<proteinExistence type="inferred from homology"/>
<gene>
    <name evidence="9" type="ORF">ACFSJF_12925</name>
</gene>
<dbReference type="PANTHER" id="PTHR43133:SF51">
    <property type="entry name" value="RNA POLYMERASE SIGMA FACTOR"/>
    <property type="match status" value="1"/>
</dbReference>
<organism evidence="9 10">
    <name type="scientific">Ornithinibacillus salinisoli</name>
    <dbReference type="NCBI Taxonomy" id="1848459"/>
    <lineage>
        <taxon>Bacteria</taxon>
        <taxon>Bacillati</taxon>
        <taxon>Bacillota</taxon>
        <taxon>Bacilli</taxon>
        <taxon>Bacillales</taxon>
        <taxon>Bacillaceae</taxon>
        <taxon>Ornithinibacillus</taxon>
    </lineage>
</organism>
<protein>
    <recommendedName>
        <fullName evidence="6">RNA polymerase sigma factor</fullName>
    </recommendedName>
</protein>
<keyword evidence="5 6" id="KW-0804">Transcription</keyword>
<dbReference type="Gene3D" id="1.10.1740.10">
    <property type="match status" value="1"/>
</dbReference>
<dbReference type="InterPro" id="IPR013249">
    <property type="entry name" value="RNA_pol_sigma70_r4_t2"/>
</dbReference>
<dbReference type="InterPro" id="IPR036388">
    <property type="entry name" value="WH-like_DNA-bd_sf"/>
</dbReference>
<dbReference type="NCBIfam" id="TIGR02937">
    <property type="entry name" value="sigma70-ECF"/>
    <property type="match status" value="1"/>
</dbReference>
<evidence type="ECO:0000256" key="2">
    <source>
        <dbReference type="ARBA" id="ARBA00023015"/>
    </source>
</evidence>
<name>A0ABW4W3N8_9BACI</name>
<dbReference type="InterPro" id="IPR014284">
    <property type="entry name" value="RNA_pol_sigma-70_dom"/>
</dbReference>
<keyword evidence="2 6" id="KW-0805">Transcription regulation</keyword>
<evidence type="ECO:0000256" key="3">
    <source>
        <dbReference type="ARBA" id="ARBA00023082"/>
    </source>
</evidence>
<dbReference type="Pfam" id="PF04542">
    <property type="entry name" value="Sigma70_r2"/>
    <property type="match status" value="1"/>
</dbReference>
<evidence type="ECO:0000256" key="6">
    <source>
        <dbReference type="RuleBase" id="RU000716"/>
    </source>
</evidence>
<dbReference type="InterPro" id="IPR039425">
    <property type="entry name" value="RNA_pol_sigma-70-like"/>
</dbReference>
<dbReference type="PANTHER" id="PTHR43133">
    <property type="entry name" value="RNA POLYMERASE ECF-TYPE SIGMA FACTO"/>
    <property type="match status" value="1"/>
</dbReference>
<evidence type="ECO:0000259" key="8">
    <source>
        <dbReference type="Pfam" id="PF08281"/>
    </source>
</evidence>
<keyword evidence="3 6" id="KW-0731">Sigma factor</keyword>
<dbReference type="Proteomes" id="UP001597383">
    <property type="component" value="Unassembled WGS sequence"/>
</dbReference>
<dbReference type="InterPro" id="IPR007627">
    <property type="entry name" value="RNA_pol_sigma70_r2"/>
</dbReference>
<sequence>MEEGQLIQLVKENDENAFEQLIEKYKPIVERFAFQFGVSPEYIPDIVQETFIKVYRKLHQYNSGRLSTWIYRITLNTARDHFRKQQKDKKVLHKATEIQKMQHSYGYYFEKEEHVIIHECLQDMDQKYRSPLILFYFHDKTYDDIGKILRLKTSVVKTRIHRAKKHLKKAYEKMEVQEVLLHG</sequence>
<feature type="domain" description="RNA polymerase sigma-70 region 2" evidence="7">
    <location>
        <begin position="21"/>
        <end position="87"/>
    </location>
</feature>
<dbReference type="InterPro" id="IPR000838">
    <property type="entry name" value="RNA_pol_sigma70_ECF_CS"/>
</dbReference>
<feature type="domain" description="RNA polymerase sigma factor 70 region 4 type 2" evidence="8">
    <location>
        <begin position="115"/>
        <end position="167"/>
    </location>
</feature>